<feature type="region of interest" description="Disordered" evidence="1">
    <location>
        <begin position="53"/>
        <end position="77"/>
    </location>
</feature>
<dbReference type="Proteomes" id="UP000765509">
    <property type="component" value="Unassembled WGS sequence"/>
</dbReference>
<protein>
    <submittedName>
        <fullName evidence="2">Uncharacterized protein</fullName>
    </submittedName>
</protein>
<keyword evidence="3" id="KW-1185">Reference proteome</keyword>
<dbReference type="AlphaFoldDB" id="A0A9Q3BM69"/>
<accession>A0A9Q3BM69</accession>
<sequence>MPYQEEALTPQAALKECYRHDYGRSQLVTEDQGSVNETQTDVLCHSEAYSTALPSNGADTATRNLSGNLQSQPEGLQ</sequence>
<name>A0A9Q3BM69_9BASI</name>
<dbReference type="EMBL" id="AVOT02001869">
    <property type="protein sequence ID" value="MBW0468464.1"/>
    <property type="molecule type" value="Genomic_DNA"/>
</dbReference>
<proteinExistence type="predicted"/>
<gene>
    <name evidence="2" type="ORF">O181_008179</name>
</gene>
<organism evidence="2 3">
    <name type="scientific">Austropuccinia psidii MF-1</name>
    <dbReference type="NCBI Taxonomy" id="1389203"/>
    <lineage>
        <taxon>Eukaryota</taxon>
        <taxon>Fungi</taxon>
        <taxon>Dikarya</taxon>
        <taxon>Basidiomycota</taxon>
        <taxon>Pucciniomycotina</taxon>
        <taxon>Pucciniomycetes</taxon>
        <taxon>Pucciniales</taxon>
        <taxon>Sphaerophragmiaceae</taxon>
        <taxon>Austropuccinia</taxon>
    </lineage>
</organism>
<reference evidence="2" key="1">
    <citation type="submission" date="2021-03" db="EMBL/GenBank/DDBJ databases">
        <title>Draft genome sequence of rust myrtle Austropuccinia psidii MF-1, a brazilian biotype.</title>
        <authorList>
            <person name="Quecine M.C."/>
            <person name="Pachon D.M.R."/>
            <person name="Bonatelli M.L."/>
            <person name="Correr F.H."/>
            <person name="Franceschini L.M."/>
            <person name="Leite T.F."/>
            <person name="Margarido G.R.A."/>
            <person name="Almeida C.A."/>
            <person name="Ferrarezi J.A."/>
            <person name="Labate C.A."/>
        </authorList>
    </citation>
    <scope>NUCLEOTIDE SEQUENCE</scope>
    <source>
        <strain evidence="2">MF-1</strain>
    </source>
</reference>
<evidence type="ECO:0000313" key="3">
    <source>
        <dbReference type="Proteomes" id="UP000765509"/>
    </source>
</evidence>
<evidence type="ECO:0000313" key="2">
    <source>
        <dbReference type="EMBL" id="MBW0468464.1"/>
    </source>
</evidence>
<evidence type="ECO:0000256" key="1">
    <source>
        <dbReference type="SAM" id="MobiDB-lite"/>
    </source>
</evidence>
<comment type="caution">
    <text evidence="2">The sequence shown here is derived from an EMBL/GenBank/DDBJ whole genome shotgun (WGS) entry which is preliminary data.</text>
</comment>